<evidence type="ECO:0000256" key="1">
    <source>
        <dbReference type="ARBA" id="ARBA00022598"/>
    </source>
</evidence>
<proteinExistence type="predicted"/>
<organism evidence="6 7">
    <name type="scientific">Raoultibacter timonensis</name>
    <dbReference type="NCBI Taxonomy" id="1907662"/>
    <lineage>
        <taxon>Bacteria</taxon>
        <taxon>Bacillati</taxon>
        <taxon>Actinomycetota</taxon>
        <taxon>Coriobacteriia</taxon>
        <taxon>Eggerthellales</taxon>
        <taxon>Eggerthellaceae</taxon>
        <taxon>Raoultibacter</taxon>
    </lineage>
</organism>
<dbReference type="Proteomes" id="UP001320544">
    <property type="component" value="Chromosome"/>
</dbReference>
<reference evidence="6 7" key="1">
    <citation type="submission" date="2022-01" db="EMBL/GenBank/DDBJ databases">
        <title>Novel bile acid biosynthetic pathways are enriched in the microbiome of centenarians.</title>
        <authorList>
            <person name="Sato Y."/>
            <person name="Atarashi K."/>
            <person name="Plichta R.D."/>
            <person name="Arai Y."/>
            <person name="Sasajima S."/>
            <person name="Kearney M.S."/>
            <person name="Suda W."/>
            <person name="Takeshita K."/>
            <person name="Sasaki T."/>
            <person name="Okamoto S."/>
            <person name="Skelly N.A."/>
            <person name="Okamura Y."/>
            <person name="Vlamakis H."/>
            <person name="Li Y."/>
            <person name="Tanoue T."/>
            <person name="Takei H."/>
            <person name="Nittono H."/>
            <person name="Narushima S."/>
            <person name="Irie J."/>
            <person name="Itoh H."/>
            <person name="Moriya K."/>
            <person name="Sugiura Y."/>
            <person name="Suematsu M."/>
            <person name="Moritoki N."/>
            <person name="Shibata S."/>
            <person name="Littman R.D."/>
            <person name="Fischbach A.M."/>
            <person name="Uwamino Y."/>
            <person name="Inoue T."/>
            <person name="Honda A."/>
            <person name="Hattori M."/>
            <person name="Murai T."/>
            <person name="Xavier J.R."/>
            <person name="Hirose N."/>
            <person name="Honda K."/>
        </authorList>
    </citation>
    <scope>NUCLEOTIDE SEQUENCE [LARGE SCALE GENOMIC DNA]</scope>
    <source>
        <strain evidence="6 7">CE91-St30</strain>
    </source>
</reference>
<evidence type="ECO:0000313" key="7">
    <source>
        <dbReference type="Proteomes" id="UP001320544"/>
    </source>
</evidence>
<protein>
    <submittedName>
        <fullName evidence="6">ATP-grasp domain-containing protein</fullName>
    </submittedName>
</protein>
<keyword evidence="1" id="KW-0436">Ligase</keyword>
<dbReference type="PROSITE" id="PS50975">
    <property type="entry name" value="ATP_GRASP"/>
    <property type="match status" value="1"/>
</dbReference>
<dbReference type="Pfam" id="PF13535">
    <property type="entry name" value="ATP-grasp_4"/>
    <property type="match status" value="1"/>
</dbReference>
<evidence type="ECO:0000259" key="5">
    <source>
        <dbReference type="PROSITE" id="PS50975"/>
    </source>
</evidence>
<dbReference type="PANTHER" id="PTHR43585:SF2">
    <property type="entry name" value="ATP-GRASP ENZYME FSQD"/>
    <property type="match status" value="1"/>
</dbReference>
<dbReference type="RefSeq" id="WP_244411946.1">
    <property type="nucleotide sequence ID" value="NZ_AP025564.1"/>
</dbReference>
<dbReference type="Gene3D" id="3.30.470.20">
    <property type="entry name" value="ATP-grasp fold, B domain"/>
    <property type="match status" value="1"/>
</dbReference>
<keyword evidence="2 4" id="KW-0547">Nucleotide-binding</keyword>
<name>A0ABN6MCA3_9ACTN</name>
<evidence type="ECO:0000256" key="2">
    <source>
        <dbReference type="ARBA" id="ARBA00022741"/>
    </source>
</evidence>
<dbReference type="InterPro" id="IPR011761">
    <property type="entry name" value="ATP-grasp"/>
</dbReference>
<evidence type="ECO:0000256" key="4">
    <source>
        <dbReference type="PROSITE-ProRule" id="PRU00409"/>
    </source>
</evidence>
<dbReference type="SUPFAM" id="SSF56059">
    <property type="entry name" value="Glutathione synthetase ATP-binding domain-like"/>
    <property type="match status" value="1"/>
</dbReference>
<evidence type="ECO:0000313" key="6">
    <source>
        <dbReference type="EMBL" id="BDE95620.1"/>
    </source>
</evidence>
<keyword evidence="7" id="KW-1185">Reference proteome</keyword>
<dbReference type="PANTHER" id="PTHR43585">
    <property type="entry name" value="FUMIPYRROLE BIOSYNTHESIS PROTEIN C"/>
    <property type="match status" value="1"/>
</dbReference>
<evidence type="ECO:0000256" key="3">
    <source>
        <dbReference type="ARBA" id="ARBA00022840"/>
    </source>
</evidence>
<dbReference type="EMBL" id="AP025564">
    <property type="protein sequence ID" value="BDE95620.1"/>
    <property type="molecule type" value="Genomic_DNA"/>
</dbReference>
<sequence>MIMLEEPFVSETLIEWLEDSGHPVLDNRMARSIAADHDIALCPEDEAIRRIEGGERLYTSSENALAWISEHAENEAVVHPIEVFKDKALMRRVLAPLDPDFFFMTCTADELRSLDFASLKTPFVLKPSVGFCSVGVYPIADENDWDAALDDIDRNAATWHDMYPESVIGASSFVLEGYIEGTEYAIDAFFDAEGEAHVLDVLRHDFASPADTSDRLYCTSARIVSEMAPEFTAWLDRVNGYVGAKNFPVHVEVRVQDGVIRPIEFNPLRFAGLGGTDISWYAYGFRTYEYYLEDRAPDWDALAEGKAGKLYVMSMLNGCPSDLTGDETFDYDAFCAKFSHVLALRKMDYRATASFGFLFFETDEDDPSERAFLVNTDFKEFLTA</sequence>
<feature type="domain" description="ATP-grasp" evidence="5">
    <location>
        <begin position="87"/>
        <end position="296"/>
    </location>
</feature>
<accession>A0ABN6MCA3</accession>
<gene>
    <name evidence="6" type="ORF">CE91St30_09530</name>
</gene>
<keyword evidence="3 4" id="KW-0067">ATP-binding</keyword>
<dbReference type="InterPro" id="IPR052032">
    <property type="entry name" value="ATP-dep_AA_Ligase"/>
</dbReference>